<feature type="domain" description="Bacterial type II secretion system protein E" evidence="2">
    <location>
        <begin position="129"/>
        <end position="389"/>
    </location>
</feature>
<dbReference type="STRING" id="696281.Desru_3770"/>
<dbReference type="InterPro" id="IPR001482">
    <property type="entry name" value="T2SS/T4SS_dom"/>
</dbReference>
<name>F6DQ26_DESRL</name>
<protein>
    <submittedName>
        <fullName evidence="3">Type II secretion system protein E</fullName>
    </submittedName>
</protein>
<organism evidence="3 4">
    <name type="scientific">Desulforamulus ruminis (strain ATCC 23193 / DSM 2154 / NCIMB 8452 / DL)</name>
    <name type="common">Desulfotomaculum ruminis</name>
    <dbReference type="NCBI Taxonomy" id="696281"/>
    <lineage>
        <taxon>Bacteria</taxon>
        <taxon>Bacillati</taxon>
        <taxon>Bacillota</taxon>
        <taxon>Clostridia</taxon>
        <taxon>Eubacteriales</taxon>
        <taxon>Peptococcaceae</taxon>
        <taxon>Desulforamulus</taxon>
    </lineage>
</organism>
<dbReference type="KEGG" id="dru:Desru_3770"/>
<dbReference type="eggNOG" id="COG4962">
    <property type="taxonomic scope" value="Bacteria"/>
</dbReference>
<sequence length="456" mass="50570">MQDAKGIIVTPSFGYLNRKIKEGGGTLVSEQHLGQKDTQILRSKVNQVIQGFDKNLVANKHNPVIREKLTSMIRDAVMQEGEKFPSLLRPALESLAEEIQDEILGFGVITKLLDDPEISEVMVLGRRVSLTEKIMVVYYEKDGRVYEADVVPPDEETVYSIIEKIGAPIGRRADESMPMMDARLPDGSRVNAIIPPLALDGPCLTIRKFKKAVDIEHLIHLYKAFTERDAEFMESCVRGRLNIVVSGGTGSGKTTTLNALSSFIPSDERIITIEDAAELQLKQPHVVRLETRPPNMEGKGAITIRDEVRNALRMRPDRIVVGEVRSGEALDMLQAMNTGHDGSLTTGHANSPRDMLARLETMVLMSGMDLPVRAIREQIASAVNLIIQQDRFRDGRRKITQLVAILGIEGDKIITQDLLSYSGRVDALVPAPGRSRFIPVLEKANIPVPSWMEEAI</sequence>
<dbReference type="HOGENOM" id="CLU_005379_4_1_9"/>
<dbReference type="PANTHER" id="PTHR30486:SF15">
    <property type="entry name" value="TYPE II_IV SECRETION SYSTEM ATPASE"/>
    <property type="match status" value="1"/>
</dbReference>
<dbReference type="PANTHER" id="PTHR30486">
    <property type="entry name" value="TWITCHING MOTILITY PROTEIN PILT"/>
    <property type="match status" value="1"/>
</dbReference>
<dbReference type="Gene3D" id="3.40.50.300">
    <property type="entry name" value="P-loop containing nucleotide triphosphate hydrolases"/>
    <property type="match status" value="1"/>
</dbReference>
<gene>
    <name evidence="3" type="ordered locus">Desru_3770</name>
</gene>
<dbReference type="EMBL" id="CP002780">
    <property type="protein sequence ID" value="AEG61970.1"/>
    <property type="molecule type" value="Genomic_DNA"/>
</dbReference>
<dbReference type="AlphaFoldDB" id="F6DQ26"/>
<evidence type="ECO:0000313" key="4">
    <source>
        <dbReference type="Proteomes" id="UP000009234"/>
    </source>
</evidence>
<comment type="similarity">
    <text evidence="1">Belongs to the GSP E family.</text>
</comment>
<evidence type="ECO:0000259" key="2">
    <source>
        <dbReference type="Pfam" id="PF00437"/>
    </source>
</evidence>
<dbReference type="CDD" id="cd01130">
    <property type="entry name" value="VirB11-like_ATPase"/>
    <property type="match status" value="1"/>
</dbReference>
<dbReference type="GO" id="GO:0016887">
    <property type="term" value="F:ATP hydrolysis activity"/>
    <property type="evidence" value="ECO:0007669"/>
    <property type="project" value="InterPro"/>
</dbReference>
<keyword evidence="4" id="KW-1185">Reference proteome</keyword>
<evidence type="ECO:0000313" key="3">
    <source>
        <dbReference type="EMBL" id="AEG61970.1"/>
    </source>
</evidence>
<dbReference type="InterPro" id="IPR050921">
    <property type="entry name" value="T4SS_GSP_E_ATPase"/>
</dbReference>
<dbReference type="OrthoDB" id="9810761at2"/>
<proteinExistence type="inferred from homology"/>
<dbReference type="Gene3D" id="3.30.450.380">
    <property type="match status" value="1"/>
</dbReference>
<evidence type="ECO:0000256" key="1">
    <source>
        <dbReference type="ARBA" id="ARBA00006611"/>
    </source>
</evidence>
<reference evidence="4" key="1">
    <citation type="submission" date="2011-05" db="EMBL/GenBank/DDBJ databases">
        <title>Complete sequence of Desulfotomaculum ruminis DSM 2154.</title>
        <authorList>
            <person name="Lucas S."/>
            <person name="Copeland A."/>
            <person name="Lapidus A."/>
            <person name="Cheng J.-F."/>
            <person name="Goodwin L."/>
            <person name="Pitluck S."/>
            <person name="Lu M."/>
            <person name="Detter J.C."/>
            <person name="Han C."/>
            <person name="Tapia R."/>
            <person name="Land M."/>
            <person name="Hauser L."/>
            <person name="Kyrpides N."/>
            <person name="Ivanova N."/>
            <person name="Mikhailova N."/>
            <person name="Pagani I."/>
            <person name="Stams A.J.M."/>
            <person name="Plugge C.M."/>
            <person name="Muyzer G."/>
            <person name="Kuever J."/>
            <person name="Parshina S.N."/>
            <person name="Ivanova A.E."/>
            <person name="Nazina T.N."/>
            <person name="Brambilla E."/>
            <person name="Spring S."/>
            <person name="Klenk H.-P."/>
            <person name="Woyke T."/>
        </authorList>
    </citation>
    <scope>NUCLEOTIDE SEQUENCE [LARGE SCALE GENOMIC DNA]</scope>
    <source>
        <strain evidence="4">ATCC 23193 / DSM 2154 / NCIB 8452 / DL</strain>
    </source>
</reference>
<dbReference type="SUPFAM" id="SSF52540">
    <property type="entry name" value="P-loop containing nucleoside triphosphate hydrolases"/>
    <property type="match status" value="1"/>
</dbReference>
<dbReference type="InterPro" id="IPR027417">
    <property type="entry name" value="P-loop_NTPase"/>
</dbReference>
<dbReference type="Proteomes" id="UP000009234">
    <property type="component" value="Chromosome"/>
</dbReference>
<dbReference type="RefSeq" id="WP_013843715.1">
    <property type="nucleotide sequence ID" value="NC_015589.1"/>
</dbReference>
<accession>F6DQ26</accession>
<dbReference type="Pfam" id="PF00437">
    <property type="entry name" value="T2SSE"/>
    <property type="match status" value="1"/>
</dbReference>
<reference evidence="3 4" key="2">
    <citation type="journal article" date="2012" name="Stand. Genomic Sci.">
        <title>Complete genome sequence of the sulfate-reducing firmicute Desulfotomaculum ruminis type strain (DL(T)).</title>
        <authorList>
            <person name="Spring S."/>
            <person name="Visser M."/>
            <person name="Lu M."/>
            <person name="Copeland A."/>
            <person name="Lapidus A."/>
            <person name="Lucas S."/>
            <person name="Cheng J.F."/>
            <person name="Han C."/>
            <person name="Tapia R."/>
            <person name="Goodwin L.A."/>
            <person name="Pitluck S."/>
            <person name="Ivanova N."/>
            <person name="Land M."/>
            <person name="Hauser L."/>
            <person name="Larimer F."/>
            <person name="Rohde M."/>
            <person name="Goker M."/>
            <person name="Detter J.C."/>
            <person name="Kyrpides N.C."/>
            <person name="Woyke T."/>
            <person name="Schaap P.J."/>
            <person name="Plugge C.M."/>
            <person name="Muyzer G."/>
            <person name="Kuever J."/>
            <person name="Pereira I.A."/>
            <person name="Parshina S.N."/>
            <person name="Bernier-Latmani R."/>
            <person name="Stams A.J."/>
            <person name="Klenk H.P."/>
        </authorList>
    </citation>
    <scope>NUCLEOTIDE SEQUENCE [LARGE SCALE GENOMIC DNA]</scope>
    <source>
        <strain evidence="4">ATCC 23193 / DSM 2154 / NCIB 8452 / DL</strain>
    </source>
</reference>